<dbReference type="PROSITE" id="PS50929">
    <property type="entry name" value="ABC_TM1F"/>
    <property type="match status" value="1"/>
</dbReference>
<keyword evidence="7 14" id="KW-0067">ATP-binding</keyword>
<feature type="transmembrane region" description="Helical" evidence="11">
    <location>
        <begin position="62"/>
        <end position="81"/>
    </location>
</feature>
<keyword evidence="5 11" id="KW-0812">Transmembrane</keyword>
<reference evidence="14 15" key="1">
    <citation type="submission" date="2019-01" db="EMBL/GenBank/DDBJ databases">
        <title>Nocardioides guangzhouensis sp. nov., an actinobacterium isolated from soil.</title>
        <authorList>
            <person name="Fu Y."/>
            <person name="Cai Y."/>
            <person name="Lin Z."/>
            <person name="Chen P."/>
        </authorList>
    </citation>
    <scope>NUCLEOTIDE SEQUENCE [LARGE SCALE GENOMIC DNA]</scope>
    <source>
        <strain evidence="14 15">NBRC 105384</strain>
    </source>
</reference>
<feature type="transmembrane region" description="Helical" evidence="11">
    <location>
        <begin position="252"/>
        <end position="273"/>
    </location>
</feature>
<dbReference type="FunFam" id="3.40.50.300:FF:000221">
    <property type="entry name" value="Multidrug ABC transporter ATP-binding protein"/>
    <property type="match status" value="1"/>
</dbReference>
<keyword evidence="9 11" id="KW-0472">Membrane</keyword>
<dbReference type="InterPro" id="IPR027417">
    <property type="entry name" value="P-loop_NTPase"/>
</dbReference>
<proteinExistence type="inferred from homology"/>
<dbReference type="OrthoDB" id="9806127at2"/>
<keyword evidence="4" id="KW-0997">Cell inner membrane</keyword>
<keyword evidence="2" id="KW-0813">Transport</keyword>
<dbReference type="Gene3D" id="1.20.1560.10">
    <property type="entry name" value="ABC transporter type 1, transmembrane domain"/>
    <property type="match status" value="1"/>
</dbReference>
<dbReference type="PANTHER" id="PTHR24221:SF654">
    <property type="entry name" value="ATP-BINDING CASSETTE SUB-FAMILY B MEMBER 6"/>
    <property type="match status" value="1"/>
</dbReference>
<dbReference type="SUPFAM" id="SSF90123">
    <property type="entry name" value="ABC transporter transmembrane region"/>
    <property type="match status" value="1"/>
</dbReference>
<evidence type="ECO:0000256" key="1">
    <source>
        <dbReference type="ARBA" id="ARBA00004429"/>
    </source>
</evidence>
<dbReference type="SMART" id="SM00382">
    <property type="entry name" value="AAA"/>
    <property type="match status" value="1"/>
</dbReference>
<protein>
    <submittedName>
        <fullName evidence="14">ABC transporter ATP-binding protein</fullName>
    </submittedName>
</protein>
<evidence type="ECO:0000256" key="6">
    <source>
        <dbReference type="ARBA" id="ARBA00022741"/>
    </source>
</evidence>
<evidence type="ECO:0000256" key="5">
    <source>
        <dbReference type="ARBA" id="ARBA00022692"/>
    </source>
</evidence>
<dbReference type="InterPro" id="IPR017871">
    <property type="entry name" value="ABC_transporter-like_CS"/>
</dbReference>
<dbReference type="GO" id="GO:0005886">
    <property type="term" value="C:plasma membrane"/>
    <property type="evidence" value="ECO:0007669"/>
    <property type="project" value="UniProtKB-SubCell"/>
</dbReference>
<evidence type="ECO:0000256" key="3">
    <source>
        <dbReference type="ARBA" id="ARBA00022475"/>
    </source>
</evidence>
<evidence type="ECO:0000259" key="13">
    <source>
        <dbReference type="PROSITE" id="PS50929"/>
    </source>
</evidence>
<dbReference type="GO" id="GO:0034040">
    <property type="term" value="F:ATPase-coupled lipid transmembrane transporter activity"/>
    <property type="evidence" value="ECO:0007669"/>
    <property type="project" value="TreeGrafter"/>
</dbReference>
<dbReference type="Proteomes" id="UP000291189">
    <property type="component" value="Unassembled WGS sequence"/>
</dbReference>
<comment type="caution">
    <text evidence="14">The sequence shown here is derived from an EMBL/GenBank/DDBJ whole genome shotgun (WGS) entry which is preliminary data.</text>
</comment>
<dbReference type="InterPro" id="IPR039421">
    <property type="entry name" value="Type_1_exporter"/>
</dbReference>
<dbReference type="InterPro" id="IPR036640">
    <property type="entry name" value="ABC1_TM_sf"/>
</dbReference>
<keyword evidence="3" id="KW-1003">Cell membrane</keyword>
<keyword evidence="6" id="KW-0547">Nucleotide-binding</keyword>
<evidence type="ECO:0000256" key="9">
    <source>
        <dbReference type="ARBA" id="ARBA00023136"/>
    </source>
</evidence>
<dbReference type="AlphaFoldDB" id="A0A4Q5J912"/>
<dbReference type="SUPFAM" id="SSF52540">
    <property type="entry name" value="P-loop containing nucleoside triphosphate hydrolases"/>
    <property type="match status" value="1"/>
</dbReference>
<evidence type="ECO:0000313" key="15">
    <source>
        <dbReference type="Proteomes" id="UP000291189"/>
    </source>
</evidence>
<evidence type="ECO:0000256" key="7">
    <source>
        <dbReference type="ARBA" id="ARBA00022840"/>
    </source>
</evidence>
<name>A0A4Q5J912_9ACTN</name>
<gene>
    <name evidence="14" type="ORF">ETU37_01850</name>
</gene>
<evidence type="ECO:0000259" key="12">
    <source>
        <dbReference type="PROSITE" id="PS50893"/>
    </source>
</evidence>
<dbReference type="GO" id="GO:0016887">
    <property type="term" value="F:ATP hydrolysis activity"/>
    <property type="evidence" value="ECO:0007669"/>
    <property type="project" value="InterPro"/>
</dbReference>
<evidence type="ECO:0000256" key="2">
    <source>
        <dbReference type="ARBA" id="ARBA00022448"/>
    </source>
</evidence>
<comment type="subcellular location">
    <subcellularLocation>
        <location evidence="1">Cell inner membrane</location>
        <topology evidence="1">Multi-pass membrane protein</topology>
    </subcellularLocation>
</comment>
<dbReference type="GO" id="GO:0005524">
    <property type="term" value="F:ATP binding"/>
    <property type="evidence" value="ECO:0007669"/>
    <property type="project" value="UniProtKB-KW"/>
</dbReference>
<dbReference type="PROSITE" id="PS00211">
    <property type="entry name" value="ABC_TRANSPORTER_1"/>
    <property type="match status" value="1"/>
</dbReference>
<evidence type="ECO:0000256" key="4">
    <source>
        <dbReference type="ARBA" id="ARBA00022519"/>
    </source>
</evidence>
<feature type="domain" description="ABC transporter" evidence="12">
    <location>
        <begin position="345"/>
        <end position="578"/>
    </location>
</feature>
<feature type="transmembrane region" description="Helical" evidence="11">
    <location>
        <begin position="139"/>
        <end position="160"/>
    </location>
</feature>
<evidence type="ECO:0000313" key="14">
    <source>
        <dbReference type="EMBL" id="RYU15124.1"/>
    </source>
</evidence>
<evidence type="ECO:0000256" key="11">
    <source>
        <dbReference type="SAM" id="Phobius"/>
    </source>
</evidence>
<accession>A0A4Q5J912</accession>
<dbReference type="Gene3D" id="3.40.50.300">
    <property type="entry name" value="P-loop containing nucleotide triphosphate hydrolases"/>
    <property type="match status" value="1"/>
</dbReference>
<dbReference type="Pfam" id="PF00664">
    <property type="entry name" value="ABC_membrane"/>
    <property type="match status" value="1"/>
</dbReference>
<dbReference type="InterPro" id="IPR003439">
    <property type="entry name" value="ABC_transporter-like_ATP-bd"/>
</dbReference>
<dbReference type="GO" id="GO:0140359">
    <property type="term" value="F:ABC-type transporter activity"/>
    <property type="evidence" value="ECO:0007669"/>
    <property type="project" value="InterPro"/>
</dbReference>
<keyword evidence="15" id="KW-1185">Reference proteome</keyword>
<dbReference type="PANTHER" id="PTHR24221">
    <property type="entry name" value="ATP-BINDING CASSETTE SUB-FAMILY B"/>
    <property type="match status" value="1"/>
</dbReference>
<organism evidence="14 15">
    <name type="scientific">Nocardioides iriomotensis</name>
    <dbReference type="NCBI Taxonomy" id="715784"/>
    <lineage>
        <taxon>Bacteria</taxon>
        <taxon>Bacillati</taxon>
        <taxon>Actinomycetota</taxon>
        <taxon>Actinomycetes</taxon>
        <taxon>Propionibacteriales</taxon>
        <taxon>Nocardioidaceae</taxon>
        <taxon>Nocardioides</taxon>
    </lineage>
</organism>
<dbReference type="Pfam" id="PF00005">
    <property type="entry name" value="ABC_tran"/>
    <property type="match status" value="1"/>
</dbReference>
<feature type="domain" description="ABC transmembrane type-1" evidence="13">
    <location>
        <begin position="24"/>
        <end position="311"/>
    </location>
</feature>
<comment type="similarity">
    <text evidence="10">Belongs to the ABC transporter superfamily. Siderophore-Fe(3+) uptake transporter (SIUT) (TC 3.A.1.21) family.</text>
</comment>
<dbReference type="PROSITE" id="PS50893">
    <property type="entry name" value="ABC_TRANSPORTER_2"/>
    <property type="match status" value="1"/>
</dbReference>
<dbReference type="InterPro" id="IPR011527">
    <property type="entry name" value="ABC1_TM_dom"/>
</dbReference>
<evidence type="ECO:0000256" key="8">
    <source>
        <dbReference type="ARBA" id="ARBA00022989"/>
    </source>
</evidence>
<evidence type="ECO:0000256" key="10">
    <source>
        <dbReference type="ARBA" id="ARBA00023455"/>
    </source>
</evidence>
<feature type="transmembrane region" description="Helical" evidence="11">
    <location>
        <begin position="166"/>
        <end position="183"/>
    </location>
</feature>
<dbReference type="EMBL" id="SDPU01000008">
    <property type="protein sequence ID" value="RYU15124.1"/>
    <property type="molecule type" value="Genomic_DNA"/>
</dbReference>
<dbReference type="InterPro" id="IPR003593">
    <property type="entry name" value="AAA+_ATPase"/>
</dbReference>
<sequence length="578" mass="62541">MAETRAFWPAVLLLFVVDLMATPLVLLAPVPLKIAVDNVLGGEPLPPYLDAVLPDQVTGSEIGLLAATAVLQVLVVVLAQLQQMGSYVLRVRTGERMTQSVRERMFGHAQRLSLMRHDTRGSTDSVYRIQYDAAELQKVTVDGLVTAAAATVTLVTTLVVIVRLDWVLAVVALVVSPLLVLLMRRYRARVRPRYRHVKGIETEAMQVVHEALGAIRVVKAFGQEDGENARFRRRAVTGVDARIRLAVAEGTFGLMVNLVTAAGTAAVLFIGVLHVQADVLTLGELLMVIAYLSQLYAPLRTISKKAASLQSSLASAERVFEFLDEPDDVGEAPDAVPLPRATGGVEFQGVSLRYGGGPEVLHDLTFRAEPGATVGICGATGAGKTSLVSLLGRFYDPTAGAILLDGVDLRQYRLSDLRRQVAFVLQEPVLFSSSVAENIRYARPEATQEEVVAAATQADAHHFIERLPEGYETLVGERGMRLSGGERQRISLARAFLKDAPVLVLDEPTSAVDVATEARILAAMRRLAAGRTTFLIAHRSSTLEGCDLMVELRGGRLAVADDPTVLREPNLGDPAWTR</sequence>
<keyword evidence="8 11" id="KW-1133">Transmembrane helix</keyword>